<keyword evidence="2" id="KW-1185">Reference proteome</keyword>
<reference evidence="2" key="2">
    <citation type="journal article" date="2009" name="Fungal Genet. Biol.">
        <title>The 2008 update of the Aspergillus nidulans genome annotation: a community effort.</title>
        <authorList>
            <person name="Wortman J.R."/>
            <person name="Gilsenan J.M."/>
            <person name="Joardar V."/>
            <person name="Deegan J."/>
            <person name="Clutterbuck J."/>
            <person name="Andersen M.R."/>
            <person name="Archer D."/>
            <person name="Bencina M."/>
            <person name="Braus G."/>
            <person name="Coutinho P."/>
            <person name="von Dohren H."/>
            <person name="Doonan J."/>
            <person name="Driessen A.J."/>
            <person name="Durek P."/>
            <person name="Espeso E."/>
            <person name="Fekete E."/>
            <person name="Flipphi M."/>
            <person name="Estrada C.G."/>
            <person name="Geysens S."/>
            <person name="Goldman G."/>
            <person name="de Groot P.W."/>
            <person name="Hansen K."/>
            <person name="Harris S.D."/>
            <person name="Heinekamp T."/>
            <person name="Helmstaedt K."/>
            <person name="Henrissat B."/>
            <person name="Hofmann G."/>
            <person name="Homan T."/>
            <person name="Horio T."/>
            <person name="Horiuchi H."/>
            <person name="James S."/>
            <person name="Jones M."/>
            <person name="Karaffa L."/>
            <person name="Karanyi Z."/>
            <person name="Kato M."/>
            <person name="Keller N."/>
            <person name="Kelly D.E."/>
            <person name="Kiel J.A."/>
            <person name="Kim J.M."/>
            <person name="van der Klei I.J."/>
            <person name="Klis F.M."/>
            <person name="Kovalchuk A."/>
            <person name="Krasevec N."/>
            <person name="Kubicek C.P."/>
            <person name="Liu B."/>
            <person name="Maccabe A."/>
            <person name="Meyer V."/>
            <person name="Mirabito P."/>
            <person name="Miskei M."/>
            <person name="Mos M."/>
            <person name="Mullins J."/>
            <person name="Nelson D.R."/>
            <person name="Nielsen J."/>
            <person name="Oakley B.R."/>
            <person name="Osmani S.A."/>
            <person name="Pakula T."/>
            <person name="Paszewski A."/>
            <person name="Paulsen I."/>
            <person name="Pilsyk S."/>
            <person name="Pocsi I."/>
            <person name="Punt P.J."/>
            <person name="Ram A.F."/>
            <person name="Ren Q."/>
            <person name="Robellet X."/>
            <person name="Robson G."/>
            <person name="Seiboth B."/>
            <person name="van Solingen P."/>
            <person name="Specht T."/>
            <person name="Sun J."/>
            <person name="Taheri-Talesh N."/>
            <person name="Takeshita N."/>
            <person name="Ussery D."/>
            <person name="vanKuyk P.A."/>
            <person name="Visser H."/>
            <person name="van de Vondervoort P.J."/>
            <person name="de Vries R.P."/>
            <person name="Walton J."/>
            <person name="Xiang X."/>
            <person name="Xiong Y."/>
            <person name="Zeng A.P."/>
            <person name="Brandt B.W."/>
            <person name="Cornell M.J."/>
            <person name="van den Hondel C.A."/>
            <person name="Visser J."/>
            <person name="Oliver S.G."/>
            <person name="Turner G."/>
        </authorList>
    </citation>
    <scope>GENOME REANNOTATION</scope>
    <source>
        <strain evidence="2">FGSC A4 / ATCC 38163 / CBS 112.46 / NRRL 194 / M139</strain>
    </source>
</reference>
<evidence type="ECO:0000313" key="2">
    <source>
        <dbReference type="Proteomes" id="UP000000560"/>
    </source>
</evidence>
<sequence length="48" mass="5224">MSSEVRDLYHSSNLWITSHSISFSDSGNLIQGHLLDSSYSAPPFPNGA</sequence>
<name>C8VFB9_EMENI</name>
<dbReference type="GeneID" id="74897049"/>
<accession>C8VFB9</accession>
<dbReference type="KEGG" id="ani:ANIA_11472"/>
<organism evidence="1 2">
    <name type="scientific">Emericella nidulans (strain FGSC A4 / ATCC 38163 / CBS 112.46 / NRRL 194 / M139)</name>
    <name type="common">Aspergillus nidulans</name>
    <dbReference type="NCBI Taxonomy" id="227321"/>
    <lineage>
        <taxon>Eukaryota</taxon>
        <taxon>Fungi</taxon>
        <taxon>Dikarya</taxon>
        <taxon>Ascomycota</taxon>
        <taxon>Pezizomycotina</taxon>
        <taxon>Eurotiomycetes</taxon>
        <taxon>Eurotiomycetidae</taxon>
        <taxon>Eurotiales</taxon>
        <taxon>Aspergillaceae</taxon>
        <taxon>Aspergillus</taxon>
        <taxon>Aspergillus subgen. Nidulantes</taxon>
    </lineage>
</organism>
<proteinExistence type="predicted"/>
<evidence type="ECO:0000313" key="1">
    <source>
        <dbReference type="EMBL" id="CBF81150.1"/>
    </source>
</evidence>
<protein>
    <submittedName>
        <fullName evidence="1">Uncharacterized protein</fullName>
    </submittedName>
</protein>
<dbReference type="EMBL" id="BN001305">
    <property type="protein sequence ID" value="CBF81150.1"/>
    <property type="molecule type" value="Genomic_DNA"/>
</dbReference>
<dbReference type="AlphaFoldDB" id="C8VFB9"/>
<reference evidence="2" key="1">
    <citation type="journal article" date="2005" name="Nature">
        <title>Sequencing of Aspergillus nidulans and comparative analysis with A. fumigatus and A. oryzae.</title>
        <authorList>
            <person name="Galagan J.E."/>
            <person name="Calvo S.E."/>
            <person name="Cuomo C."/>
            <person name="Ma L.J."/>
            <person name="Wortman J.R."/>
            <person name="Batzoglou S."/>
            <person name="Lee S.I."/>
            <person name="Basturkmen M."/>
            <person name="Spevak C.C."/>
            <person name="Clutterbuck J."/>
            <person name="Kapitonov V."/>
            <person name="Jurka J."/>
            <person name="Scazzocchio C."/>
            <person name="Farman M."/>
            <person name="Butler J."/>
            <person name="Purcell S."/>
            <person name="Harris S."/>
            <person name="Braus G.H."/>
            <person name="Draht O."/>
            <person name="Busch S."/>
            <person name="D'Enfert C."/>
            <person name="Bouchier C."/>
            <person name="Goldman G.H."/>
            <person name="Bell-Pedersen D."/>
            <person name="Griffiths-Jones S."/>
            <person name="Doonan J.H."/>
            <person name="Yu J."/>
            <person name="Vienken K."/>
            <person name="Pain A."/>
            <person name="Freitag M."/>
            <person name="Selker E.U."/>
            <person name="Archer D.B."/>
            <person name="Penalva M.A."/>
            <person name="Oakley B.R."/>
            <person name="Momany M."/>
            <person name="Tanaka T."/>
            <person name="Kumagai T."/>
            <person name="Asai K."/>
            <person name="Machida M."/>
            <person name="Nierman W.C."/>
            <person name="Denning D.W."/>
            <person name="Caddick M."/>
            <person name="Hynes M."/>
            <person name="Paoletti M."/>
            <person name="Fischer R."/>
            <person name="Miller B."/>
            <person name="Dyer P."/>
            <person name="Sachs M.S."/>
            <person name="Osmani S.A."/>
            <person name="Birren B.W."/>
        </authorList>
    </citation>
    <scope>NUCLEOTIDE SEQUENCE [LARGE SCALE GENOMIC DNA]</scope>
    <source>
        <strain evidence="2">FGSC A4 / ATCC 38163 / CBS 112.46 / NRRL 194 / M139</strain>
    </source>
</reference>
<dbReference type="Proteomes" id="UP000000560">
    <property type="component" value="Chromosome V"/>
</dbReference>
<dbReference type="HOGENOM" id="CLU_3159979_0_0_1"/>
<dbReference type="InParanoid" id="C8VFB9"/>
<dbReference type="RefSeq" id="XP_050468168.1">
    <property type="nucleotide sequence ID" value="XM_050612225.1"/>
</dbReference>
<gene>
    <name evidence="1" type="ORF">ANIA_11472</name>
</gene>